<dbReference type="EC" id="2.7.11.1" evidence="1"/>
<feature type="region of interest" description="Disordered" evidence="9">
    <location>
        <begin position="26"/>
        <end position="50"/>
    </location>
</feature>
<keyword evidence="2" id="KW-0723">Serine/threonine-protein kinase</keyword>
<comment type="caution">
    <text evidence="10">The sequence shown here is derived from an EMBL/GenBank/DDBJ whole genome shotgun (WGS) entry which is preliminary data.</text>
</comment>
<dbReference type="AlphaFoldDB" id="A0AAV2HYT9"/>
<feature type="compositionally biased region" description="Basic and acidic residues" evidence="9">
    <location>
        <begin position="36"/>
        <end position="50"/>
    </location>
</feature>
<feature type="compositionally biased region" description="Acidic residues" evidence="9">
    <location>
        <begin position="555"/>
        <end position="575"/>
    </location>
</feature>
<evidence type="ECO:0000256" key="8">
    <source>
        <dbReference type="ARBA" id="ARBA00048679"/>
    </source>
</evidence>
<comment type="catalytic activity">
    <reaction evidence="8">
        <text>L-seryl-[protein] + ATP = O-phospho-L-seryl-[protein] + ADP + H(+)</text>
        <dbReference type="Rhea" id="RHEA:17989"/>
        <dbReference type="Rhea" id="RHEA-COMP:9863"/>
        <dbReference type="Rhea" id="RHEA-COMP:11604"/>
        <dbReference type="ChEBI" id="CHEBI:15378"/>
        <dbReference type="ChEBI" id="CHEBI:29999"/>
        <dbReference type="ChEBI" id="CHEBI:30616"/>
        <dbReference type="ChEBI" id="CHEBI:83421"/>
        <dbReference type="ChEBI" id="CHEBI:456216"/>
        <dbReference type="EC" id="2.7.11.1"/>
    </reaction>
</comment>
<organism evidence="10 11">
    <name type="scientific">Lymnaea stagnalis</name>
    <name type="common">Great pond snail</name>
    <name type="synonym">Helix stagnalis</name>
    <dbReference type="NCBI Taxonomy" id="6523"/>
    <lineage>
        <taxon>Eukaryota</taxon>
        <taxon>Metazoa</taxon>
        <taxon>Spiralia</taxon>
        <taxon>Lophotrochozoa</taxon>
        <taxon>Mollusca</taxon>
        <taxon>Gastropoda</taxon>
        <taxon>Heterobranchia</taxon>
        <taxon>Euthyneura</taxon>
        <taxon>Panpulmonata</taxon>
        <taxon>Hygrophila</taxon>
        <taxon>Lymnaeoidea</taxon>
        <taxon>Lymnaeidae</taxon>
        <taxon>Lymnaea</taxon>
    </lineage>
</organism>
<protein>
    <recommendedName>
        <fullName evidence="1">non-specific serine/threonine protein kinase</fullName>
        <ecNumber evidence="1">2.7.11.1</ecNumber>
    </recommendedName>
</protein>
<dbReference type="InterPro" id="IPR051131">
    <property type="entry name" value="NEK_Ser/Thr_kinase_NIMA"/>
</dbReference>
<evidence type="ECO:0000256" key="5">
    <source>
        <dbReference type="ARBA" id="ARBA00022777"/>
    </source>
</evidence>
<reference evidence="10 11" key="1">
    <citation type="submission" date="2024-04" db="EMBL/GenBank/DDBJ databases">
        <authorList>
            <consortium name="Genoscope - CEA"/>
            <person name="William W."/>
        </authorList>
    </citation>
    <scope>NUCLEOTIDE SEQUENCE [LARGE SCALE GENOMIC DNA]</scope>
</reference>
<evidence type="ECO:0000256" key="4">
    <source>
        <dbReference type="ARBA" id="ARBA00022741"/>
    </source>
</evidence>
<evidence type="ECO:0000256" key="7">
    <source>
        <dbReference type="ARBA" id="ARBA00047899"/>
    </source>
</evidence>
<keyword evidence="11" id="KW-1185">Reference proteome</keyword>
<feature type="compositionally biased region" description="Low complexity" evidence="9">
    <location>
        <begin position="102"/>
        <end position="115"/>
    </location>
</feature>
<evidence type="ECO:0000256" key="1">
    <source>
        <dbReference type="ARBA" id="ARBA00012513"/>
    </source>
</evidence>
<feature type="compositionally biased region" description="Basic and acidic residues" evidence="9">
    <location>
        <begin position="235"/>
        <end position="256"/>
    </location>
</feature>
<proteinExistence type="predicted"/>
<feature type="region of interest" description="Disordered" evidence="9">
    <location>
        <begin position="445"/>
        <end position="612"/>
    </location>
</feature>
<keyword evidence="4" id="KW-0547">Nucleotide-binding</keyword>
<gene>
    <name evidence="10" type="ORF">GSLYS_00011794001</name>
</gene>
<accession>A0AAV2HYT9</accession>
<feature type="compositionally biased region" description="Basic residues" evidence="9">
    <location>
        <begin position="530"/>
        <end position="539"/>
    </location>
</feature>
<keyword evidence="6" id="KW-0067">ATP-binding</keyword>
<dbReference type="PANTHER" id="PTHR44899:SF3">
    <property type="entry name" value="SERINE_THREONINE-PROTEIN KINASE NEK1"/>
    <property type="match status" value="1"/>
</dbReference>
<evidence type="ECO:0000256" key="2">
    <source>
        <dbReference type="ARBA" id="ARBA00022527"/>
    </source>
</evidence>
<evidence type="ECO:0000313" key="10">
    <source>
        <dbReference type="EMBL" id="CAL1537973.1"/>
    </source>
</evidence>
<comment type="catalytic activity">
    <reaction evidence="7">
        <text>L-threonyl-[protein] + ATP = O-phospho-L-threonyl-[protein] + ADP + H(+)</text>
        <dbReference type="Rhea" id="RHEA:46608"/>
        <dbReference type="Rhea" id="RHEA-COMP:11060"/>
        <dbReference type="Rhea" id="RHEA-COMP:11605"/>
        <dbReference type="ChEBI" id="CHEBI:15378"/>
        <dbReference type="ChEBI" id="CHEBI:30013"/>
        <dbReference type="ChEBI" id="CHEBI:30616"/>
        <dbReference type="ChEBI" id="CHEBI:61977"/>
        <dbReference type="ChEBI" id="CHEBI:456216"/>
        <dbReference type="EC" id="2.7.11.1"/>
    </reaction>
</comment>
<dbReference type="GO" id="GO:0004674">
    <property type="term" value="F:protein serine/threonine kinase activity"/>
    <property type="evidence" value="ECO:0007669"/>
    <property type="project" value="UniProtKB-KW"/>
</dbReference>
<feature type="compositionally biased region" description="Acidic residues" evidence="9">
    <location>
        <begin position="447"/>
        <end position="491"/>
    </location>
</feature>
<feature type="region of interest" description="Disordered" evidence="9">
    <location>
        <begin position="232"/>
        <end position="330"/>
    </location>
</feature>
<evidence type="ECO:0000256" key="9">
    <source>
        <dbReference type="SAM" id="MobiDB-lite"/>
    </source>
</evidence>
<evidence type="ECO:0000256" key="3">
    <source>
        <dbReference type="ARBA" id="ARBA00022679"/>
    </source>
</evidence>
<dbReference type="EMBL" id="CAXITT010000279">
    <property type="protein sequence ID" value="CAL1537973.1"/>
    <property type="molecule type" value="Genomic_DNA"/>
</dbReference>
<keyword evidence="3" id="KW-0808">Transferase</keyword>
<evidence type="ECO:0000256" key="6">
    <source>
        <dbReference type="ARBA" id="ARBA00022840"/>
    </source>
</evidence>
<feature type="compositionally biased region" description="Polar residues" evidence="9">
    <location>
        <begin position="516"/>
        <end position="525"/>
    </location>
</feature>
<sequence>MLGRNREEQEYLEKLRQIRIQNMKDRRAIRGGNVAEHADNKASEDSEERKKKVEALKLQAEQWAEMKKKELEKQRQGIVPVKPATPVPMTGALQAIGALDGAQNAQAGSQGSAGSLTNAMKAVAGTSPESDRPQSAHQMKKDSILKKLNEKNPARGKWKEPASPAVPEEVDRRRWGAPASPAINAAEEEAPESARSQWGAQKNLHLTNVPLELTGSQMEATSVRDQVIKMNAAGGKDKEVGRSQWGRRSDVVRALDKMPISQDTVTINGSPEAPSPAPQGPPSPAPQGPPVGVGSTITIIQKPPGQGAISGEDGKNLQTARRPLPAPPRSGTIVLSHGSIGVSVPVVDESDSAQVDVKTTPTATEAEDKGKLKNDLTRDGAKSVQMNLTSGNFDLRNVKLLRTISEPDLTSLCAAHADESTAKDSLPVTPATLRRHHSLDLTVVPEGDFDEVDNSPLDAQDDEFAEEDILILANDEDNDSDENEGDDEDDDIRSMRETMQSIIDNSDEEEKDKTLVSLQTSGSETSNKKEHAKKKSRASKKTEEAQNEQPANSKDEEEEEKADDGDDERNDDSDEANLQKQTLADVLKLENEDSDEDSTFGDDDQDGGKGYDDRFGRLEQLRKELETALGVNKLVEVYQVIQKFQEDDEGNIEDGAKEAIKILGASREHLFPKIFQLVMSDTAFQEGKAV</sequence>
<keyword evidence="5" id="KW-0418">Kinase</keyword>
<feature type="compositionally biased region" description="Acidic residues" evidence="9">
    <location>
        <begin position="592"/>
        <end position="605"/>
    </location>
</feature>
<evidence type="ECO:0000313" key="11">
    <source>
        <dbReference type="Proteomes" id="UP001497497"/>
    </source>
</evidence>
<feature type="region of interest" description="Disordered" evidence="9">
    <location>
        <begin position="102"/>
        <end position="201"/>
    </location>
</feature>
<name>A0AAV2HYT9_LYMST</name>
<dbReference type="GO" id="GO:0005524">
    <property type="term" value="F:ATP binding"/>
    <property type="evidence" value="ECO:0007669"/>
    <property type="project" value="UniProtKB-KW"/>
</dbReference>
<dbReference type="Proteomes" id="UP001497497">
    <property type="component" value="Unassembled WGS sequence"/>
</dbReference>
<feature type="compositionally biased region" description="Basic and acidic residues" evidence="9">
    <location>
        <begin position="129"/>
        <end position="160"/>
    </location>
</feature>
<dbReference type="PANTHER" id="PTHR44899">
    <property type="entry name" value="CAMK FAMILY PROTEIN KINASE"/>
    <property type="match status" value="1"/>
</dbReference>
<feature type="compositionally biased region" description="Pro residues" evidence="9">
    <location>
        <begin position="273"/>
        <end position="289"/>
    </location>
</feature>